<name>A0A0A2E5N0_9PORP</name>
<dbReference type="OrthoDB" id="1014761at2"/>
<dbReference type="STRING" id="28115.HQ47_05835"/>
<keyword evidence="4" id="KW-1185">Reference proteome</keyword>
<protein>
    <recommendedName>
        <fullName evidence="5">Exo-alpha-sialidase</fullName>
    </recommendedName>
</protein>
<accession>A0A0A2E5N0</accession>
<dbReference type="Pfam" id="PF25852">
    <property type="entry name" value="DUF6242_C"/>
    <property type="match status" value="1"/>
</dbReference>
<evidence type="ECO:0008006" key="5">
    <source>
        <dbReference type="Google" id="ProtNLM"/>
    </source>
</evidence>
<sequence>MNRSRNIGLLFILGVFALVFLPGCNKEHGFENIELGGVQIGHLRLKNKKIPELEKVFFSINQKTGEIYNAIPISFYTKMDSVAISLELFEKAFAEIAKENSNEYKRLRNDGKDSIWLGGTDRVFNLRISMPGVDEKKEYRLRINQYQYDPQTLLWERLFESGMPETSGSYHTVINFKEQLLYYLSTDRTKLFVADYKDPGKWQQRPLQGFTGVMCQVSEMQGSFFAVNTDGKLFKSNDGVAWENVALDIRIVALLGVLNTAGKSVGVPAMLVNATPEELSAYKKTDPAAKYTFATLEGGAIRRHSVAPSVFPVRSFSSINIKTYNTESIRLVGGMADKPSSAVWYTTNGTDWLLQSANSEVSPSVYKGSLLLHKKTLYYYSYKKDDGGLTVDFSTDFGQTWQKGVDAVMLPKTENYGVRTKNIVAFKTASDHAHIYLMGGYNKTAGKQERDLWQGTLKLDVK</sequence>
<dbReference type="Proteomes" id="UP000030103">
    <property type="component" value="Unassembled WGS sequence"/>
</dbReference>
<comment type="caution">
    <text evidence="3">The sequence shown here is derived from an EMBL/GenBank/DDBJ whole genome shotgun (WGS) entry which is preliminary data.</text>
</comment>
<reference evidence="3 4" key="1">
    <citation type="submission" date="2014-09" db="EMBL/GenBank/DDBJ databases">
        <title>Draft Genome Sequence of Porphyromonas macacae COT-192_OH2859.</title>
        <authorList>
            <person name="Wallis C."/>
            <person name="Deusch O."/>
            <person name="O'Flynn C."/>
            <person name="Davis I."/>
            <person name="Horsfall A."/>
            <person name="Kirkwood N."/>
            <person name="Harris S."/>
            <person name="Eisen J.A."/>
            <person name="Coil D.A."/>
            <person name="Darling A.E."/>
            <person name="Jospin G."/>
            <person name="Alexiev A."/>
        </authorList>
    </citation>
    <scope>NUCLEOTIDE SEQUENCE [LARGE SCALE GENOMIC DNA]</scope>
    <source>
        <strain evidence="4">COT-192 OH2859</strain>
    </source>
</reference>
<evidence type="ECO:0000313" key="4">
    <source>
        <dbReference type="Proteomes" id="UP000030103"/>
    </source>
</evidence>
<dbReference type="Pfam" id="PF19755">
    <property type="entry name" value="DUF6242"/>
    <property type="match status" value="1"/>
</dbReference>
<dbReference type="AlphaFoldDB" id="A0A0A2E5N0"/>
<dbReference type="InterPro" id="IPR058667">
    <property type="entry name" value="DUF6242_C"/>
</dbReference>
<feature type="domain" description="DUF6242" evidence="1">
    <location>
        <begin position="48"/>
        <end position="143"/>
    </location>
</feature>
<dbReference type="InterPro" id="IPR036278">
    <property type="entry name" value="Sialidase_sf"/>
</dbReference>
<evidence type="ECO:0000313" key="3">
    <source>
        <dbReference type="EMBL" id="KGN74186.1"/>
    </source>
</evidence>
<dbReference type="SUPFAM" id="SSF50939">
    <property type="entry name" value="Sialidases"/>
    <property type="match status" value="1"/>
</dbReference>
<gene>
    <name evidence="3" type="ORF">HQ47_05835</name>
</gene>
<feature type="domain" description="DUF6242" evidence="2">
    <location>
        <begin position="149"/>
        <end position="457"/>
    </location>
</feature>
<evidence type="ECO:0000259" key="1">
    <source>
        <dbReference type="Pfam" id="PF19755"/>
    </source>
</evidence>
<proteinExistence type="predicted"/>
<dbReference type="RefSeq" id="WP_036873951.1">
    <property type="nucleotide sequence ID" value="NZ_JRFA01000015.1"/>
</dbReference>
<organism evidence="3 4">
    <name type="scientific">Porphyromonas macacae</name>
    <dbReference type="NCBI Taxonomy" id="28115"/>
    <lineage>
        <taxon>Bacteria</taxon>
        <taxon>Pseudomonadati</taxon>
        <taxon>Bacteroidota</taxon>
        <taxon>Bacteroidia</taxon>
        <taxon>Bacteroidales</taxon>
        <taxon>Porphyromonadaceae</taxon>
        <taxon>Porphyromonas</taxon>
    </lineage>
</organism>
<evidence type="ECO:0000259" key="2">
    <source>
        <dbReference type="Pfam" id="PF25852"/>
    </source>
</evidence>
<dbReference type="eggNOG" id="COG1621">
    <property type="taxonomic scope" value="Bacteria"/>
</dbReference>
<dbReference type="EMBL" id="JRFA01000015">
    <property type="protein sequence ID" value="KGN74186.1"/>
    <property type="molecule type" value="Genomic_DNA"/>
</dbReference>
<dbReference type="InterPro" id="IPR046209">
    <property type="entry name" value="DUF6242_N"/>
</dbReference>